<dbReference type="SUPFAM" id="SSF53335">
    <property type="entry name" value="S-adenosyl-L-methionine-dependent methyltransferases"/>
    <property type="match status" value="1"/>
</dbReference>
<gene>
    <name evidence="7" type="ORF">LCGC14_1064770</name>
</gene>
<evidence type="ECO:0000256" key="3">
    <source>
        <dbReference type="ARBA" id="ARBA00022679"/>
    </source>
</evidence>
<dbReference type="GO" id="GO:0008168">
    <property type="term" value="F:methyltransferase activity"/>
    <property type="evidence" value="ECO:0007669"/>
    <property type="project" value="UniProtKB-KW"/>
</dbReference>
<dbReference type="InterPro" id="IPR050953">
    <property type="entry name" value="N4_N6_ade-DNA_methylase"/>
</dbReference>
<dbReference type="Gene3D" id="3.40.50.150">
    <property type="entry name" value="Vaccinia Virus protein VP39"/>
    <property type="match status" value="1"/>
</dbReference>
<keyword evidence="2" id="KW-0489">Methyltransferase</keyword>
<evidence type="ECO:0000256" key="4">
    <source>
        <dbReference type="ARBA" id="ARBA00022691"/>
    </source>
</evidence>
<protein>
    <recommendedName>
        <fullName evidence="1">site-specific DNA-methyltransferase (adenine-specific)</fullName>
        <ecNumber evidence="1">2.1.1.72</ecNumber>
    </recommendedName>
</protein>
<feature type="domain" description="Type II methyltransferase M.TaqI-like" evidence="6">
    <location>
        <begin position="378"/>
        <end position="563"/>
    </location>
</feature>
<evidence type="ECO:0000256" key="5">
    <source>
        <dbReference type="ARBA" id="ARBA00047942"/>
    </source>
</evidence>
<name>A0A0F9MPS3_9ZZZZ</name>
<comment type="catalytic activity">
    <reaction evidence="5">
        <text>a 2'-deoxyadenosine in DNA + S-adenosyl-L-methionine = an N(6)-methyl-2'-deoxyadenosine in DNA + S-adenosyl-L-homocysteine + H(+)</text>
        <dbReference type="Rhea" id="RHEA:15197"/>
        <dbReference type="Rhea" id="RHEA-COMP:12418"/>
        <dbReference type="Rhea" id="RHEA-COMP:12419"/>
        <dbReference type="ChEBI" id="CHEBI:15378"/>
        <dbReference type="ChEBI" id="CHEBI:57856"/>
        <dbReference type="ChEBI" id="CHEBI:59789"/>
        <dbReference type="ChEBI" id="CHEBI:90615"/>
        <dbReference type="ChEBI" id="CHEBI:90616"/>
        <dbReference type="EC" id="2.1.1.72"/>
    </reaction>
</comment>
<dbReference type="InterPro" id="IPR029063">
    <property type="entry name" value="SAM-dependent_MTases_sf"/>
</dbReference>
<evidence type="ECO:0000259" key="6">
    <source>
        <dbReference type="Pfam" id="PF07669"/>
    </source>
</evidence>
<dbReference type="PANTHER" id="PTHR33841:SF4">
    <property type="entry name" value="RESTRICTION MODIFICATION SYSTEM DNA SPECIFICITY DOMAIN"/>
    <property type="match status" value="1"/>
</dbReference>
<dbReference type="PRINTS" id="PR00507">
    <property type="entry name" value="N12N6MTFRASE"/>
</dbReference>
<proteinExistence type="predicted"/>
<evidence type="ECO:0000256" key="1">
    <source>
        <dbReference type="ARBA" id="ARBA00011900"/>
    </source>
</evidence>
<dbReference type="AlphaFoldDB" id="A0A0F9MPS3"/>
<comment type="caution">
    <text evidence="7">The sequence shown here is derived from an EMBL/GenBank/DDBJ whole genome shotgun (WGS) entry which is preliminary data.</text>
</comment>
<reference evidence="7" key="1">
    <citation type="journal article" date="2015" name="Nature">
        <title>Complex archaea that bridge the gap between prokaryotes and eukaryotes.</title>
        <authorList>
            <person name="Spang A."/>
            <person name="Saw J.H."/>
            <person name="Jorgensen S.L."/>
            <person name="Zaremba-Niedzwiedzka K."/>
            <person name="Martijn J."/>
            <person name="Lind A.E."/>
            <person name="van Eijk R."/>
            <person name="Schleper C."/>
            <person name="Guy L."/>
            <person name="Ettema T.J."/>
        </authorList>
    </citation>
    <scope>NUCLEOTIDE SEQUENCE</scope>
</reference>
<evidence type="ECO:0000256" key="2">
    <source>
        <dbReference type="ARBA" id="ARBA00022603"/>
    </source>
</evidence>
<dbReference type="PANTHER" id="PTHR33841">
    <property type="entry name" value="DNA METHYLTRANSFERASE YEEA-RELATED"/>
    <property type="match status" value="1"/>
</dbReference>
<keyword evidence="3" id="KW-0808">Transferase</keyword>
<sequence>MAKPSEDTLTTIFKEILSENGINVEAFPIWKTPVGIRKPDLLCKNDKYYPLEAKIKEQDLIKDIVKIQNDYFTHAKTLNIGGAFVLKHPTPKRLNLKVGGNKLKEKFKRATFRLILMFPEGDERQFEIIKGKFNILIPIILDTINHKRIKKELEPSVAIEILQRSTHYLEEALKNVKMDILITSMGGIEFFEDLMQIDVKKNYTSIRAATSFYILTQLLFYYVVAYHRKEDLKPLNQIKNVKELKDKYFSKILDINYRAIFGVEIVSYLPDSAVEQLNVIISTLKSLRPENVKGDLIGTIFHDLIPLQIRKRVAAYYTNILATEMLANLTIDSPDITVADLASGSGGLLVAAYRRKLVLINQTRKFNQDDHWRFLKEDIFGIDIMPFATNIASCNLGLQSPEFLTDSVNIGIWDSIDLKPGDIIPEFSKLNFLFRTSTIDTWLTDDNDKRRVISDLKSEGEDEGFAIEKRDLILMNPPFTRQERLPIPYKERLKQMFKKHTKSNIYNESMGLHGVFILKGDTFLNDGGKMGLVLPASILARISFDGLRRNFLCKNYCIELVILNTSRLNFSESTLWREILLVIKKEKPKDQITRICRLTEFPDSVANALTIAESIKKALKSKKYQEKQISQKLLEKMDDWSSLTIFSDLFHEIYNFLKDSSLMITFLSRFDCIRSDLGQFKTDSNLSCFIQHESRKGTEQLKENWIGTNLDNRSLTIEHKNRQNVKFKIPVSKIRRAFRTTSNLNIINVDNALGYLLVSSFNKIRENFLRHIFEKKKVAAFKTKEFDKILKRFENRKSHLILNRRLYLASPGTSYVAFCSSTPFIGVDTWQFKNIDYNESKLLSLWLNSTFGIIQLLMIGVAIEGDWMKVHKYMLDRFYIPDSKDFLEHHSEELDLLYNSVSKIKMPSLLEQLRMTHKTRKKIDKFFIEKLNLDIWKKHKSLTNFLTLIQKELLKELKGLCTSDS</sequence>
<dbReference type="EC" id="2.1.1.72" evidence="1"/>
<dbReference type="GO" id="GO:0032259">
    <property type="term" value="P:methylation"/>
    <property type="evidence" value="ECO:0007669"/>
    <property type="project" value="UniProtKB-KW"/>
</dbReference>
<evidence type="ECO:0000313" key="7">
    <source>
        <dbReference type="EMBL" id="KKN07654.1"/>
    </source>
</evidence>
<dbReference type="InterPro" id="IPR011639">
    <property type="entry name" value="MethylTrfase_TaqI-like_dom"/>
</dbReference>
<dbReference type="GO" id="GO:0006304">
    <property type="term" value="P:DNA modification"/>
    <property type="evidence" value="ECO:0007669"/>
    <property type="project" value="InterPro"/>
</dbReference>
<dbReference type="Pfam" id="PF07669">
    <property type="entry name" value="Eco57I"/>
    <property type="match status" value="1"/>
</dbReference>
<dbReference type="EMBL" id="LAZR01004544">
    <property type="protein sequence ID" value="KKN07654.1"/>
    <property type="molecule type" value="Genomic_DNA"/>
</dbReference>
<organism evidence="7">
    <name type="scientific">marine sediment metagenome</name>
    <dbReference type="NCBI Taxonomy" id="412755"/>
    <lineage>
        <taxon>unclassified sequences</taxon>
        <taxon>metagenomes</taxon>
        <taxon>ecological metagenomes</taxon>
    </lineage>
</organism>
<accession>A0A0F9MPS3</accession>
<keyword evidence="4" id="KW-0949">S-adenosyl-L-methionine</keyword>